<dbReference type="PANTHER" id="PTHR33371">
    <property type="entry name" value="INTERMEMBRANE PHOSPHOLIPID TRANSPORT SYSTEM BINDING PROTEIN MLAD-RELATED"/>
    <property type="match status" value="1"/>
</dbReference>
<dbReference type="InterPro" id="IPR052336">
    <property type="entry name" value="MlaD_Phospholipid_Transporter"/>
</dbReference>
<feature type="domain" description="Mce/MlaD" evidence="2">
    <location>
        <begin position="36"/>
        <end position="110"/>
    </location>
</feature>
<dbReference type="Proteomes" id="UP000242881">
    <property type="component" value="Unassembled WGS sequence"/>
</dbReference>
<evidence type="ECO:0000313" key="3">
    <source>
        <dbReference type="EMBL" id="PMP71418.1"/>
    </source>
</evidence>
<dbReference type="PANTHER" id="PTHR33371:SF4">
    <property type="entry name" value="INTERMEMBRANE PHOSPHOLIPID TRANSPORT SYSTEM BINDING PROTEIN MLAD"/>
    <property type="match status" value="1"/>
</dbReference>
<feature type="transmembrane region" description="Helical" evidence="1">
    <location>
        <begin position="7"/>
        <end position="24"/>
    </location>
</feature>
<evidence type="ECO:0000259" key="2">
    <source>
        <dbReference type="Pfam" id="PF02470"/>
    </source>
</evidence>
<keyword evidence="1" id="KW-0472">Membrane</keyword>
<dbReference type="Pfam" id="PF02470">
    <property type="entry name" value="MlaD"/>
    <property type="match status" value="1"/>
</dbReference>
<name>A0A2J6WM24_9BACT</name>
<protein>
    <submittedName>
        <fullName evidence="3">MCE family protein</fullName>
    </submittedName>
</protein>
<evidence type="ECO:0000256" key="1">
    <source>
        <dbReference type="SAM" id="Phobius"/>
    </source>
</evidence>
<comment type="caution">
    <text evidence="3">The sequence shown here is derived from an EMBL/GenBank/DDBJ whole genome shotgun (WGS) entry which is preliminary data.</text>
</comment>
<accession>A0A2J6WM24</accession>
<gene>
    <name evidence="3" type="ORF">C0187_04005</name>
</gene>
<keyword evidence="1" id="KW-1133">Transmembrane helix</keyword>
<dbReference type="InterPro" id="IPR003399">
    <property type="entry name" value="Mce/MlaD"/>
</dbReference>
<dbReference type="EMBL" id="PNIN01000041">
    <property type="protein sequence ID" value="PMP71418.1"/>
    <property type="molecule type" value="Genomic_DNA"/>
</dbReference>
<keyword evidence="1" id="KW-0812">Transmembrane</keyword>
<evidence type="ECO:0000313" key="4">
    <source>
        <dbReference type="Proteomes" id="UP000242881"/>
    </source>
</evidence>
<dbReference type="AlphaFoldDB" id="A0A2J6WM24"/>
<proteinExistence type="predicted"/>
<organism evidence="3 4">
    <name type="scientific">Calditerrivibrio nitroreducens</name>
    <dbReference type="NCBI Taxonomy" id="477976"/>
    <lineage>
        <taxon>Bacteria</taxon>
        <taxon>Pseudomonadati</taxon>
        <taxon>Deferribacterota</taxon>
        <taxon>Deferribacteres</taxon>
        <taxon>Deferribacterales</taxon>
        <taxon>Calditerrivibrionaceae</taxon>
    </lineage>
</organism>
<reference evidence="3 4" key="1">
    <citation type="submission" date="2018-01" db="EMBL/GenBank/DDBJ databases">
        <title>Metagenomic assembled genomes from two thermal pools in the Uzon Caldera, Kamchatka, Russia.</title>
        <authorList>
            <person name="Wilkins L."/>
            <person name="Ettinger C."/>
        </authorList>
    </citation>
    <scope>NUCLEOTIDE SEQUENCE [LARGE SCALE GENOMIC DNA]</scope>
    <source>
        <strain evidence="3">ZAV-05</strain>
    </source>
</reference>
<sequence>MKLGLEAKVGFFVIVSLIVLGYMTTKVGDFNFGKDKGYSIKAVLNNASGLNTDAPVKFKGVNVGKVKNISLEDGKVVAEMLIEDKYKIPAKVRVIVRSSGFLGEKYAELEELPNQTGEYLAAGSIVKDTKDVTDFDQLGNKLGDIADDIKAITASLRDVLATSEGKENMKVTLDNIRQTTDVLKNIMAYNEARINAVIKNIEAITVVVKNMATDNQENINQLLANLKDVSQTLKEQTPQIAGKVNSITGNIDNLVTGSKGNLEDSIKNIKTVTAKLEKTVDNINSITDKINKGEGTIGKLVNDNQTVDNINETLKGVRNLFTKMDEFKFYLNFEGEKLMDTGETKGYFKLKIQPKPDKYYLLGLASNPDGKSTTTYTTWSGTSPYGSTSSGGTYVETKRKENSITFIAQYAKRFMDMVDLRIGLMESEFGVGADYFPFNKGKNAEKYKDKFVVSFDAYDFSTKSSPRDPHLKVKGQYNFTKNLYVNAGYDDFLNKDTRSTFVGAGLIFLDDDLKYLLGKIPSLPGN</sequence>